<sequence>MFHSRFETSRQKATLKPAQLLGHQQRLQNLRSKPSNRRCHCSQIWGSRYNFELEDTATGYKDTISFIF</sequence>
<dbReference type="Proteomes" id="UP000230233">
    <property type="component" value="Chromosome X"/>
</dbReference>
<gene>
    <name evidence="1" type="primary">Cnig_chr_X.g23522</name>
    <name evidence="1" type="ORF">B9Z55_023522</name>
</gene>
<comment type="caution">
    <text evidence="1">The sequence shown here is derived from an EMBL/GenBank/DDBJ whole genome shotgun (WGS) entry which is preliminary data.</text>
</comment>
<dbReference type="EMBL" id="PDUG01000006">
    <property type="protein sequence ID" value="PIC17193.1"/>
    <property type="molecule type" value="Genomic_DNA"/>
</dbReference>
<proteinExistence type="predicted"/>
<evidence type="ECO:0000313" key="1">
    <source>
        <dbReference type="EMBL" id="PIC17193.1"/>
    </source>
</evidence>
<name>A0A2G5SQJ8_9PELO</name>
<organism evidence="1 2">
    <name type="scientific">Caenorhabditis nigoni</name>
    <dbReference type="NCBI Taxonomy" id="1611254"/>
    <lineage>
        <taxon>Eukaryota</taxon>
        <taxon>Metazoa</taxon>
        <taxon>Ecdysozoa</taxon>
        <taxon>Nematoda</taxon>
        <taxon>Chromadorea</taxon>
        <taxon>Rhabditida</taxon>
        <taxon>Rhabditina</taxon>
        <taxon>Rhabditomorpha</taxon>
        <taxon>Rhabditoidea</taxon>
        <taxon>Rhabditidae</taxon>
        <taxon>Peloderinae</taxon>
        <taxon>Caenorhabditis</taxon>
    </lineage>
</organism>
<accession>A0A2G5SQJ8</accession>
<protein>
    <submittedName>
        <fullName evidence="1">Uncharacterized protein</fullName>
    </submittedName>
</protein>
<keyword evidence="2" id="KW-1185">Reference proteome</keyword>
<reference evidence="2" key="1">
    <citation type="submission" date="2017-10" db="EMBL/GenBank/DDBJ databases">
        <title>Rapid genome shrinkage in a self-fertile nematode reveals novel sperm competition proteins.</title>
        <authorList>
            <person name="Yin D."/>
            <person name="Schwarz E.M."/>
            <person name="Thomas C.G."/>
            <person name="Felde R.L."/>
            <person name="Korf I.F."/>
            <person name="Cutter A.D."/>
            <person name="Schartner C.M."/>
            <person name="Ralston E.J."/>
            <person name="Meyer B.J."/>
            <person name="Haag E.S."/>
        </authorList>
    </citation>
    <scope>NUCLEOTIDE SEQUENCE [LARGE SCALE GENOMIC DNA]</scope>
    <source>
        <strain evidence="2">JU1422</strain>
    </source>
</reference>
<dbReference type="AlphaFoldDB" id="A0A2G5SQJ8"/>
<evidence type="ECO:0000313" key="2">
    <source>
        <dbReference type="Proteomes" id="UP000230233"/>
    </source>
</evidence>